<organism evidence="2 3">
    <name type="scientific">Pneumocystis wakefieldiae</name>
    <dbReference type="NCBI Taxonomy" id="38082"/>
    <lineage>
        <taxon>Eukaryota</taxon>
        <taxon>Fungi</taxon>
        <taxon>Dikarya</taxon>
        <taxon>Ascomycota</taxon>
        <taxon>Taphrinomycotina</taxon>
        <taxon>Pneumocystomycetes</taxon>
        <taxon>Pneumocystaceae</taxon>
        <taxon>Pneumocystis</taxon>
    </lineage>
</organism>
<accession>A0A899G169</accession>
<dbReference type="SMART" id="SM00256">
    <property type="entry name" value="FBOX"/>
    <property type="match status" value="1"/>
</dbReference>
<dbReference type="InterPro" id="IPR032675">
    <property type="entry name" value="LRR_dom_sf"/>
</dbReference>
<dbReference type="SUPFAM" id="SSF48452">
    <property type="entry name" value="TPR-like"/>
    <property type="match status" value="1"/>
</dbReference>
<dbReference type="EMBL" id="CP054544">
    <property type="protein sequence ID" value="QSL66616.1"/>
    <property type="molecule type" value="Genomic_DNA"/>
</dbReference>
<dbReference type="Pfam" id="PF12937">
    <property type="entry name" value="F-box-like"/>
    <property type="match status" value="1"/>
</dbReference>
<dbReference type="SUPFAM" id="SSF52047">
    <property type="entry name" value="RNI-like"/>
    <property type="match status" value="1"/>
</dbReference>
<dbReference type="Gene3D" id="3.80.10.10">
    <property type="entry name" value="Ribonuclease Inhibitor"/>
    <property type="match status" value="2"/>
</dbReference>
<reference evidence="2" key="1">
    <citation type="submission" date="2020-06" db="EMBL/GenBank/DDBJ databases">
        <title>Genomes of multiple members of Pneumocystis genus reveal paths to human pathogen Pneumocystis jirovecii.</title>
        <authorList>
            <person name="Cisse O.H."/>
            <person name="Ma L."/>
            <person name="Dekker J."/>
            <person name="Khil P."/>
            <person name="Jo J."/>
            <person name="Brenchley J."/>
            <person name="Blair R."/>
            <person name="Pahar B."/>
            <person name="Chabe M."/>
            <person name="Van Rompay K.A."/>
            <person name="Keesler R."/>
            <person name="Sukura A."/>
            <person name="Hirsch V."/>
            <person name="Kutty G."/>
            <person name="Liu Y."/>
            <person name="Peng L."/>
            <person name="Chen J."/>
            <person name="Song J."/>
            <person name="Weissenbacher-Lang C."/>
            <person name="Xu J."/>
            <person name="Upham N.S."/>
            <person name="Stajich J.E."/>
            <person name="Cuomo C.A."/>
            <person name="Cushion M.T."/>
            <person name="Kovacs J.A."/>
        </authorList>
    </citation>
    <scope>NUCLEOTIDE SEQUENCE</scope>
    <source>
        <strain evidence="2">2A</strain>
    </source>
</reference>
<evidence type="ECO:0000313" key="3">
    <source>
        <dbReference type="Proteomes" id="UP000663699"/>
    </source>
</evidence>
<dbReference type="InterPro" id="IPR036047">
    <property type="entry name" value="F-box-like_dom_sf"/>
</dbReference>
<dbReference type="OrthoDB" id="629492at2759"/>
<evidence type="ECO:0000259" key="1">
    <source>
        <dbReference type="PROSITE" id="PS50181"/>
    </source>
</evidence>
<evidence type="ECO:0000313" key="2">
    <source>
        <dbReference type="EMBL" id="QSL66616.1"/>
    </source>
</evidence>
<dbReference type="InterPro" id="IPR001810">
    <property type="entry name" value="F-box_dom"/>
</dbReference>
<feature type="domain" description="F-box" evidence="1">
    <location>
        <begin position="96"/>
        <end position="143"/>
    </location>
</feature>
<dbReference type="PROSITE" id="PS50181">
    <property type="entry name" value="FBOX"/>
    <property type="match status" value="1"/>
</dbReference>
<dbReference type="Proteomes" id="UP000663699">
    <property type="component" value="Chromosome 13"/>
</dbReference>
<protein>
    <recommendedName>
        <fullName evidence="1">F-box domain-containing protein</fullName>
    </recommendedName>
</protein>
<sequence length="510" mass="58656">MVLLDNGPSVSEKIEKYESALKDSYMAIRSYPHNIEGYLRAGKILRLMNKHTKAIYIYKLGMKCLSHDFKKKNLLQRLFFSTLKNIKKNNLLVFQFDIFRKFPVEIILKIFYYLSFKTISLCLRVSRNWRQMILSLNYLFYDLDFSFAKKTVSSKTILMNIKRSHNLVQKIVLNHKCIINDSIISYMSKFCENLTHLTLTKGFDFKLFMCSFTAFSSLLSLVFLCEIELSFIALVMSNAPDSLQKIEARKLLVNFIPRWGQKITCIKIIKLTRVDISFCSNKLRVFDINDMLKIIPKATQIFLNNWIEILVLDSYGFSHLNNLDVLDLSGSRLSRIPLMPKCLLNLNLSCLLETDLSLSASLNFECLRCLNLSYSPRLYSDTVIMLIGYSGSSLKELFLDYCPLIDRHCIINVVSSCKFIDKLSLSGNSWVDDSLLAIIISELKVLKYINLSNCLHVSGSSIIELVKTHLSSIIHIGLNGCYNVSLDAVAWIRQLGINIDYSFKNNYAIK</sequence>
<dbReference type="InterPro" id="IPR011990">
    <property type="entry name" value="TPR-like_helical_dom_sf"/>
</dbReference>
<dbReference type="Gene3D" id="1.25.40.10">
    <property type="entry name" value="Tetratricopeptide repeat domain"/>
    <property type="match status" value="1"/>
</dbReference>
<dbReference type="AlphaFoldDB" id="A0A899G169"/>
<proteinExistence type="predicted"/>
<keyword evidence="3" id="KW-1185">Reference proteome</keyword>
<name>A0A899G169_9ASCO</name>
<dbReference type="SUPFAM" id="SSF81383">
    <property type="entry name" value="F-box domain"/>
    <property type="match status" value="1"/>
</dbReference>
<gene>
    <name evidence="2" type="ORF">MERGE_000998</name>
</gene>